<dbReference type="EMBL" id="CP007129">
    <property type="protein sequence ID" value="AHG92733.1"/>
    <property type="molecule type" value="Genomic_DNA"/>
</dbReference>
<feature type="domain" description="Histidine kinase/HSP90-like ATPase" evidence="3">
    <location>
        <begin position="287"/>
        <end position="386"/>
    </location>
</feature>
<gene>
    <name evidence="5" type="ORF">J421_5198</name>
</gene>
<keyword evidence="2" id="KW-1133">Transmembrane helix</keyword>
<dbReference type="RefSeq" id="WP_158508908.1">
    <property type="nucleotide sequence ID" value="NZ_CP007129.1"/>
</dbReference>
<evidence type="ECO:0000256" key="1">
    <source>
        <dbReference type="SAM" id="MobiDB-lite"/>
    </source>
</evidence>
<dbReference type="OrthoDB" id="2514702at2"/>
<organism evidence="5 6">
    <name type="scientific">Gemmatirosa kalamazoonensis</name>
    <dbReference type="NCBI Taxonomy" id="861299"/>
    <lineage>
        <taxon>Bacteria</taxon>
        <taxon>Pseudomonadati</taxon>
        <taxon>Gemmatimonadota</taxon>
        <taxon>Gemmatimonadia</taxon>
        <taxon>Gemmatimonadales</taxon>
        <taxon>Gemmatimonadaceae</taxon>
        <taxon>Gemmatirosa</taxon>
    </lineage>
</organism>
<dbReference type="SUPFAM" id="SSF55874">
    <property type="entry name" value="ATPase domain of HSP90 chaperone/DNA topoisomerase II/histidine kinase"/>
    <property type="match status" value="1"/>
</dbReference>
<dbReference type="Pfam" id="PF06580">
    <property type="entry name" value="His_kinase"/>
    <property type="match status" value="1"/>
</dbReference>
<dbReference type="GO" id="GO:0016020">
    <property type="term" value="C:membrane"/>
    <property type="evidence" value="ECO:0007669"/>
    <property type="project" value="InterPro"/>
</dbReference>
<dbReference type="Gene3D" id="3.30.565.10">
    <property type="entry name" value="Histidine kinase-like ATPase, C-terminal domain"/>
    <property type="match status" value="1"/>
</dbReference>
<keyword evidence="5" id="KW-0808">Transferase</keyword>
<feature type="transmembrane region" description="Helical" evidence="2">
    <location>
        <begin position="38"/>
        <end position="59"/>
    </location>
</feature>
<dbReference type="HOGENOM" id="CLU_020473_1_1_0"/>
<keyword evidence="5" id="KW-0614">Plasmid</keyword>
<keyword evidence="5" id="KW-0418">Kinase</keyword>
<feature type="domain" description="Signal transduction histidine kinase internal region" evidence="4">
    <location>
        <begin position="191"/>
        <end position="270"/>
    </location>
</feature>
<sequence>MTTLDVISLAVPPNAVRATGEPDAAAGGWDTPGEWLRLWGYAFVAYTALTILATTSSALNELRLGAPIDLPRLVGHRALEEYTCAVFVPPLFWLVHRFPIDRRRWRRSAPILLAASLLCVVVKYVAVYLPLARLAFPSDRPTLSAVLTLYAVEVLSDFLGVIGVAHAIEYYRRAQSRERLAAELRARLSEAQLQSLRSQLHPHFLFNALNGVATLMHQDVHAADRMVTNLAGLLRAALDHADAHEIPLAEELGLLERYLAIVSARFHDRLTVAYRIAPDVYDALVPQFLLQPLAENAVEHGIARRAGPGTITIGAERAGDAVVLTVGDDGPGGRGDRPRGERPRAGGIGLANTRARLRELYGPDCALDLETAAGRGACVTIRVPYRRAGAQEAV</sequence>
<dbReference type="PANTHER" id="PTHR34220">
    <property type="entry name" value="SENSOR HISTIDINE KINASE YPDA"/>
    <property type="match status" value="1"/>
</dbReference>
<protein>
    <submittedName>
        <fullName evidence="5">Histidine kinase internal region</fullName>
    </submittedName>
</protein>
<evidence type="ECO:0000256" key="2">
    <source>
        <dbReference type="SAM" id="Phobius"/>
    </source>
</evidence>
<dbReference type="InParanoid" id="W0RT47"/>
<evidence type="ECO:0000313" key="5">
    <source>
        <dbReference type="EMBL" id="AHG92733.1"/>
    </source>
</evidence>
<reference evidence="5 6" key="1">
    <citation type="journal article" date="2014" name="Genome Announc.">
        <title>Genome Sequence and Methylome of Soil Bacterium Gemmatirosa kalamazoonensis KBS708T, a Member of the Rarely Cultivated Gemmatimonadetes Phylum.</title>
        <authorList>
            <person name="Debruyn J.M."/>
            <person name="Radosevich M."/>
            <person name="Wommack K.E."/>
            <person name="Polson S.W."/>
            <person name="Hauser L.J."/>
            <person name="Fawaz M.N."/>
            <person name="Korlach J."/>
            <person name="Tsai Y.C."/>
        </authorList>
    </citation>
    <scope>NUCLEOTIDE SEQUENCE [LARGE SCALE GENOMIC DNA]</scope>
    <source>
        <strain evidence="5 6">KBS708</strain>
        <plasmid evidence="6">Plasmid 1</plasmid>
    </source>
</reference>
<dbReference type="InterPro" id="IPR010559">
    <property type="entry name" value="Sig_transdc_His_kin_internal"/>
</dbReference>
<dbReference type="GO" id="GO:0000155">
    <property type="term" value="F:phosphorelay sensor kinase activity"/>
    <property type="evidence" value="ECO:0007669"/>
    <property type="project" value="InterPro"/>
</dbReference>
<name>W0RT47_9BACT</name>
<accession>W0RT47</accession>
<evidence type="ECO:0000313" key="6">
    <source>
        <dbReference type="Proteomes" id="UP000019151"/>
    </source>
</evidence>
<dbReference type="InterPro" id="IPR050640">
    <property type="entry name" value="Bact_2-comp_sensor_kinase"/>
</dbReference>
<keyword evidence="2" id="KW-0812">Transmembrane</keyword>
<dbReference type="FunCoup" id="W0RT47">
    <property type="interactions" value="47"/>
</dbReference>
<feature type="transmembrane region" description="Helical" evidence="2">
    <location>
        <begin position="143"/>
        <end position="168"/>
    </location>
</feature>
<evidence type="ECO:0000259" key="3">
    <source>
        <dbReference type="Pfam" id="PF02518"/>
    </source>
</evidence>
<keyword evidence="6" id="KW-1185">Reference proteome</keyword>
<proteinExistence type="predicted"/>
<dbReference type="PANTHER" id="PTHR34220:SF7">
    <property type="entry name" value="SENSOR HISTIDINE KINASE YPDA"/>
    <property type="match status" value="1"/>
</dbReference>
<feature type="transmembrane region" description="Helical" evidence="2">
    <location>
        <begin position="111"/>
        <end position="131"/>
    </location>
</feature>
<dbReference type="Pfam" id="PF02518">
    <property type="entry name" value="HATPase_c"/>
    <property type="match status" value="1"/>
</dbReference>
<keyword evidence="2" id="KW-0472">Membrane</keyword>
<feature type="region of interest" description="Disordered" evidence="1">
    <location>
        <begin position="327"/>
        <end position="346"/>
    </location>
</feature>
<feature type="compositionally biased region" description="Basic and acidic residues" evidence="1">
    <location>
        <begin position="334"/>
        <end position="344"/>
    </location>
</feature>
<evidence type="ECO:0000259" key="4">
    <source>
        <dbReference type="Pfam" id="PF06580"/>
    </source>
</evidence>
<dbReference type="KEGG" id="gba:J421_5198"/>
<dbReference type="InterPro" id="IPR036890">
    <property type="entry name" value="HATPase_C_sf"/>
</dbReference>
<dbReference type="AlphaFoldDB" id="W0RT47"/>
<dbReference type="InterPro" id="IPR003594">
    <property type="entry name" value="HATPase_dom"/>
</dbReference>
<dbReference type="Proteomes" id="UP000019151">
    <property type="component" value="Plasmid 1"/>
</dbReference>
<geneLocation type="plasmid" evidence="5 6">
    <name>1</name>
</geneLocation>